<gene>
    <name evidence="2" type="ORF">GCM10023335_55060</name>
</gene>
<dbReference type="Proteomes" id="UP001501759">
    <property type="component" value="Unassembled WGS sequence"/>
</dbReference>
<name>A0ABP9J733_9ACTN</name>
<protein>
    <recommendedName>
        <fullName evidence="1">VOC domain-containing protein</fullName>
    </recommendedName>
</protein>
<dbReference type="SUPFAM" id="SSF54593">
    <property type="entry name" value="Glyoxalase/Bleomycin resistance protein/Dihydroxybiphenyl dioxygenase"/>
    <property type="match status" value="1"/>
</dbReference>
<evidence type="ECO:0000313" key="3">
    <source>
        <dbReference type="Proteomes" id="UP001501759"/>
    </source>
</evidence>
<keyword evidence="3" id="KW-1185">Reference proteome</keyword>
<dbReference type="CDD" id="cd06587">
    <property type="entry name" value="VOC"/>
    <property type="match status" value="1"/>
</dbReference>
<dbReference type="Gene3D" id="3.10.180.10">
    <property type="entry name" value="2,3-Dihydroxybiphenyl 1,2-Dioxygenase, domain 1"/>
    <property type="match status" value="1"/>
</dbReference>
<dbReference type="EMBL" id="BAABKB010000023">
    <property type="protein sequence ID" value="GAA5022841.1"/>
    <property type="molecule type" value="Genomic_DNA"/>
</dbReference>
<dbReference type="InterPro" id="IPR029068">
    <property type="entry name" value="Glyas_Bleomycin-R_OHBP_Dase"/>
</dbReference>
<comment type="caution">
    <text evidence="2">The sequence shown here is derived from an EMBL/GenBank/DDBJ whole genome shotgun (WGS) entry which is preliminary data.</text>
</comment>
<reference evidence="3" key="1">
    <citation type="journal article" date="2019" name="Int. J. Syst. Evol. Microbiol.">
        <title>The Global Catalogue of Microorganisms (GCM) 10K type strain sequencing project: providing services to taxonomists for standard genome sequencing and annotation.</title>
        <authorList>
            <consortium name="The Broad Institute Genomics Platform"/>
            <consortium name="The Broad Institute Genome Sequencing Center for Infectious Disease"/>
            <person name="Wu L."/>
            <person name="Ma J."/>
        </authorList>
    </citation>
    <scope>NUCLEOTIDE SEQUENCE [LARGE SCALE GENOMIC DNA]</scope>
    <source>
        <strain evidence="3">JCM 18409</strain>
    </source>
</reference>
<feature type="domain" description="VOC" evidence="1">
    <location>
        <begin position="15"/>
        <end position="144"/>
    </location>
</feature>
<dbReference type="InterPro" id="IPR037523">
    <property type="entry name" value="VOC_core"/>
</dbReference>
<accession>A0ABP9J733</accession>
<organism evidence="2 3">
    <name type="scientific">Streptomyces siamensis</name>
    <dbReference type="NCBI Taxonomy" id="1274986"/>
    <lineage>
        <taxon>Bacteria</taxon>
        <taxon>Bacillati</taxon>
        <taxon>Actinomycetota</taxon>
        <taxon>Actinomycetes</taxon>
        <taxon>Kitasatosporales</taxon>
        <taxon>Streptomycetaceae</taxon>
        <taxon>Streptomyces</taxon>
    </lineage>
</organism>
<proteinExistence type="predicted"/>
<evidence type="ECO:0000313" key="2">
    <source>
        <dbReference type="EMBL" id="GAA5022841.1"/>
    </source>
</evidence>
<dbReference type="Pfam" id="PF00903">
    <property type="entry name" value="Glyoxalase"/>
    <property type="match status" value="1"/>
</dbReference>
<dbReference type="PROSITE" id="PS51819">
    <property type="entry name" value="VOC"/>
    <property type="match status" value="1"/>
</dbReference>
<evidence type="ECO:0000259" key="1">
    <source>
        <dbReference type="PROSITE" id="PS51819"/>
    </source>
</evidence>
<sequence length="150" mass="16263">MITMATAAQPPFTFSLHNVTISVSDLDASIQWWNRVFGLTLLAKSRFDAIGADVAFLEGPGFRLELLQPADAVRIPELTAEPPAHIRPIGNKALVFRVEDLAGVTRTFHDLGVTTVWEQMDLGDGSISTAIRDNDGNFINVFQQGASPVG</sequence>
<dbReference type="InterPro" id="IPR004360">
    <property type="entry name" value="Glyas_Fos-R_dOase_dom"/>
</dbReference>